<evidence type="ECO:0000256" key="2">
    <source>
        <dbReference type="ARBA" id="ARBA00022517"/>
    </source>
</evidence>
<dbReference type="GO" id="GO:0070545">
    <property type="term" value="C:PeBoW complex"/>
    <property type="evidence" value="ECO:0007669"/>
    <property type="project" value="TreeGrafter"/>
</dbReference>
<keyword evidence="8" id="KW-1185">Reference proteome</keyword>
<sequence length="533" mass="62010">MLYSYCCNSFVIKKHLTAAVRLQCQKLTKEFQNYVAECGLLRKVFISVKGIYYQARIRKKYDVTWIVPHQFNYTAPKIDFSTMCTFLDFYLVLLKFVNFRLYLKSNMSYPPFGGYSNNFLCVCNFLRHKQIEVDYDLTCMSLTKLRRKGHTIYGSKSKANNKADAAMNIDDKKDNQKAIAVDVSQIVSNIGPEVEKIEEEPLNSDEDIVTKENEKQQQQQKKQQERGPSRLFQGFHFLLNRETPQFSLEFVILSMGGKATFEQDCTTQSQRNATNITHQVVDRPIAEDSKLKTREYIQPQWVYDCLNAGCVVPVEHYQPGVQCPPHLSPFVNYDEHHHKPSQAFVIEHWQELAKEYNGVVRLPKTSGKSNVQRQNTASDPNPEPEQQKTEDVNPNDDNEYKTNNETGFDLTDWIDEGIEMQEKETAKKDADVPHFDISTTTQKSEEETLTQQRLEIAEQRRKLEQSGVQKNIHEHIQILKFTKAEAEREMLAKTFMSGRAKKFYNTTVRKQQKTTNFWNAIEKKRARLEQKKS</sequence>
<dbReference type="Pfam" id="PF06732">
    <property type="entry name" value="Pescadillo_N"/>
    <property type="match status" value="1"/>
</dbReference>
<gene>
    <name evidence="7" type="ORF">RFI_09208</name>
</gene>
<feature type="domain" description="BRCT" evidence="6">
    <location>
        <begin position="227"/>
        <end position="319"/>
    </location>
</feature>
<dbReference type="InterPro" id="IPR001357">
    <property type="entry name" value="BRCT_dom"/>
</dbReference>
<evidence type="ECO:0000313" key="7">
    <source>
        <dbReference type="EMBL" id="ETO27925.1"/>
    </source>
</evidence>
<dbReference type="InterPro" id="IPR010613">
    <property type="entry name" value="PES"/>
</dbReference>
<comment type="caution">
    <text evidence="7">The sequence shown here is derived from an EMBL/GenBank/DDBJ whole genome shotgun (WGS) entry which is preliminary data.</text>
</comment>
<dbReference type="GO" id="GO:0003723">
    <property type="term" value="F:RNA binding"/>
    <property type="evidence" value="ECO:0007669"/>
    <property type="project" value="TreeGrafter"/>
</dbReference>
<dbReference type="AlphaFoldDB" id="X6NNU0"/>
<name>X6NNU0_RETFI</name>
<dbReference type="PANTHER" id="PTHR12221:SF6">
    <property type="entry name" value="PESCADILLO HOMOLOG"/>
    <property type="match status" value="1"/>
</dbReference>
<organism evidence="7 8">
    <name type="scientific">Reticulomyxa filosa</name>
    <dbReference type="NCBI Taxonomy" id="46433"/>
    <lineage>
        <taxon>Eukaryota</taxon>
        <taxon>Sar</taxon>
        <taxon>Rhizaria</taxon>
        <taxon>Retaria</taxon>
        <taxon>Foraminifera</taxon>
        <taxon>Monothalamids</taxon>
        <taxon>Reticulomyxidae</taxon>
        <taxon>Reticulomyxa</taxon>
    </lineage>
</organism>
<keyword evidence="4" id="KW-0539">Nucleus</keyword>
<evidence type="ECO:0000313" key="8">
    <source>
        <dbReference type="Proteomes" id="UP000023152"/>
    </source>
</evidence>
<dbReference type="PANTHER" id="PTHR12221">
    <property type="entry name" value="PESCADILLO - RELATED"/>
    <property type="match status" value="1"/>
</dbReference>
<dbReference type="OrthoDB" id="10264910at2759"/>
<keyword evidence="3" id="KW-0698">rRNA processing</keyword>
<reference evidence="7 8" key="1">
    <citation type="journal article" date="2013" name="Curr. Biol.">
        <title>The Genome of the Foraminiferan Reticulomyxa filosa.</title>
        <authorList>
            <person name="Glockner G."/>
            <person name="Hulsmann N."/>
            <person name="Schleicher M."/>
            <person name="Noegel A.A."/>
            <person name="Eichinger L."/>
            <person name="Gallinger C."/>
            <person name="Pawlowski J."/>
            <person name="Sierra R."/>
            <person name="Euteneuer U."/>
            <person name="Pillet L."/>
            <person name="Moustafa A."/>
            <person name="Platzer M."/>
            <person name="Groth M."/>
            <person name="Szafranski K."/>
            <person name="Schliwa M."/>
        </authorList>
    </citation>
    <scope>NUCLEOTIDE SEQUENCE [LARGE SCALE GENOMIC DNA]</scope>
</reference>
<dbReference type="EMBL" id="ASPP01006961">
    <property type="protein sequence ID" value="ETO27925.1"/>
    <property type="molecule type" value="Genomic_DNA"/>
</dbReference>
<keyword evidence="2" id="KW-0690">Ribosome biogenesis</keyword>
<evidence type="ECO:0000256" key="3">
    <source>
        <dbReference type="ARBA" id="ARBA00022552"/>
    </source>
</evidence>
<evidence type="ECO:0000256" key="5">
    <source>
        <dbReference type="SAM" id="MobiDB-lite"/>
    </source>
</evidence>
<dbReference type="InterPro" id="IPR036420">
    <property type="entry name" value="BRCT_dom_sf"/>
</dbReference>
<evidence type="ECO:0000256" key="1">
    <source>
        <dbReference type="ARBA" id="ARBA00004123"/>
    </source>
</evidence>
<feature type="compositionally biased region" description="Polar residues" evidence="5">
    <location>
        <begin position="366"/>
        <end position="379"/>
    </location>
</feature>
<dbReference type="GO" id="GO:0000463">
    <property type="term" value="P:maturation of LSU-rRNA from tricistronic rRNA transcript (SSU-rRNA, 5.8S rRNA, LSU-rRNA)"/>
    <property type="evidence" value="ECO:0007669"/>
    <property type="project" value="TreeGrafter"/>
</dbReference>
<dbReference type="Pfam" id="PF16589">
    <property type="entry name" value="BRCT_2"/>
    <property type="match status" value="1"/>
</dbReference>
<comment type="subcellular location">
    <subcellularLocation>
        <location evidence="1">Nucleus</location>
    </subcellularLocation>
</comment>
<dbReference type="Proteomes" id="UP000023152">
    <property type="component" value="Unassembled WGS sequence"/>
</dbReference>
<dbReference type="SUPFAM" id="SSF52113">
    <property type="entry name" value="BRCT domain"/>
    <property type="match status" value="1"/>
</dbReference>
<evidence type="ECO:0000256" key="4">
    <source>
        <dbReference type="ARBA" id="ARBA00023242"/>
    </source>
</evidence>
<accession>X6NNU0</accession>
<evidence type="ECO:0000259" key="6">
    <source>
        <dbReference type="PROSITE" id="PS50172"/>
    </source>
</evidence>
<dbReference type="CDD" id="cd17709">
    <property type="entry name" value="BRCT_pescadillo_like"/>
    <property type="match status" value="1"/>
</dbReference>
<feature type="region of interest" description="Disordered" evidence="5">
    <location>
        <begin position="361"/>
        <end position="410"/>
    </location>
</feature>
<dbReference type="Gene3D" id="3.40.50.10190">
    <property type="entry name" value="BRCT domain"/>
    <property type="match status" value="1"/>
</dbReference>
<dbReference type="PROSITE" id="PS50172">
    <property type="entry name" value="BRCT"/>
    <property type="match status" value="1"/>
</dbReference>
<proteinExistence type="predicted"/>
<protein>
    <recommendedName>
        <fullName evidence="6">BRCT domain-containing protein</fullName>
    </recommendedName>
</protein>